<evidence type="ECO:0000313" key="1">
    <source>
        <dbReference type="EMBL" id="AVD99686.1"/>
    </source>
</evidence>
<dbReference type="EMBL" id="MG757156">
    <property type="protein sequence ID" value="AVD99686.1"/>
    <property type="molecule type" value="Genomic_DNA"/>
</dbReference>
<dbReference type="Proteomes" id="UP000240246">
    <property type="component" value="Segment"/>
</dbReference>
<keyword evidence="2" id="KW-1185">Reference proteome</keyword>
<accession>A0A2L1IWZ2</accession>
<proteinExistence type="predicted"/>
<gene>
    <name evidence="1" type="ORF">SEA_CUKE_70</name>
</gene>
<organism evidence="1 2">
    <name type="scientific">Mycobacterium phage Cuke</name>
    <dbReference type="NCBI Taxonomy" id="2079417"/>
    <lineage>
        <taxon>Viruses</taxon>
        <taxon>Duplodnaviria</taxon>
        <taxon>Heunggongvirae</taxon>
        <taxon>Uroviricota</taxon>
        <taxon>Caudoviricetes</taxon>
        <taxon>Cukevirus</taxon>
        <taxon>Cukevirus cuke</taxon>
    </lineage>
</organism>
<reference evidence="2" key="1">
    <citation type="submission" date="2018-01" db="EMBL/GenBank/DDBJ databases">
        <authorList>
            <person name="Gaut B.S."/>
            <person name="Morton B.R."/>
            <person name="Clegg M.T."/>
            <person name="Duvall M.R."/>
        </authorList>
    </citation>
    <scope>NUCLEOTIDE SEQUENCE [LARGE SCALE GENOMIC DNA]</scope>
</reference>
<sequence length="82" mass="9720">MPADWLSCSKQTRKAMVDVINAANLVRNSNLENFDDRMEILYDITDLVEKMQDDWEANRGRNWSEYRDEYQDKKGIYLGTPK</sequence>
<name>A0A2L1IWZ2_9CAUD</name>
<protein>
    <submittedName>
        <fullName evidence="1">Uncharacterized protein</fullName>
    </submittedName>
</protein>
<evidence type="ECO:0000313" key="2">
    <source>
        <dbReference type="Proteomes" id="UP000240246"/>
    </source>
</evidence>